<evidence type="ECO:0000259" key="9">
    <source>
        <dbReference type="PROSITE" id="PS50850"/>
    </source>
</evidence>
<dbReference type="CDD" id="cd17320">
    <property type="entry name" value="MFS_MdfA_MDR_like"/>
    <property type="match status" value="1"/>
</dbReference>
<comment type="subcellular location">
    <subcellularLocation>
        <location evidence="8">Cell inner membrane</location>
        <topology evidence="8">Multi-pass membrane protein</topology>
    </subcellularLocation>
    <subcellularLocation>
        <location evidence="1">Cell membrane</location>
        <topology evidence="1">Multi-pass membrane protein</topology>
    </subcellularLocation>
</comment>
<keyword evidence="3 8" id="KW-0813">Transport</keyword>
<dbReference type="AlphaFoldDB" id="A0A8D5G252"/>
<dbReference type="PANTHER" id="PTHR23502:SF132">
    <property type="entry name" value="POLYAMINE TRANSPORTER 2-RELATED"/>
    <property type="match status" value="1"/>
</dbReference>
<feature type="transmembrane region" description="Helical" evidence="8">
    <location>
        <begin position="12"/>
        <end position="30"/>
    </location>
</feature>
<dbReference type="Proteomes" id="UP000826722">
    <property type="component" value="Chromosome"/>
</dbReference>
<dbReference type="KEGG" id="mpau:ZMTM_22590"/>
<keyword evidence="4" id="KW-1003">Cell membrane</keyword>
<dbReference type="InterPro" id="IPR011701">
    <property type="entry name" value="MFS"/>
</dbReference>
<feature type="domain" description="Major facilitator superfamily (MFS) profile" evidence="9">
    <location>
        <begin position="13"/>
        <end position="403"/>
    </location>
</feature>
<dbReference type="GO" id="GO:0005886">
    <property type="term" value="C:plasma membrane"/>
    <property type="evidence" value="ECO:0007669"/>
    <property type="project" value="UniProtKB-SubCell"/>
</dbReference>
<accession>A0A8D5G252</accession>
<evidence type="ECO:0000256" key="1">
    <source>
        <dbReference type="ARBA" id="ARBA00004651"/>
    </source>
</evidence>
<evidence type="ECO:0000256" key="7">
    <source>
        <dbReference type="ARBA" id="ARBA00023136"/>
    </source>
</evidence>
<proteinExistence type="inferred from homology"/>
<dbReference type="PANTHER" id="PTHR23502">
    <property type="entry name" value="MAJOR FACILITATOR SUPERFAMILY"/>
    <property type="match status" value="1"/>
</dbReference>
<feature type="transmembrane region" description="Helical" evidence="8">
    <location>
        <begin position="313"/>
        <end position="332"/>
    </location>
</feature>
<dbReference type="RefSeq" id="WP_221764033.1">
    <property type="nucleotide sequence ID" value="NZ_AP024110.1"/>
</dbReference>
<name>A0A8D5G252_9PROT</name>
<dbReference type="InterPro" id="IPR020846">
    <property type="entry name" value="MFS_dom"/>
</dbReference>
<organism evidence="10 11">
    <name type="scientific">Methyloradius palustris</name>
    <dbReference type="NCBI Taxonomy" id="2778876"/>
    <lineage>
        <taxon>Bacteria</taxon>
        <taxon>Pseudomonadati</taxon>
        <taxon>Pseudomonadota</taxon>
        <taxon>Betaproteobacteria</taxon>
        <taxon>Nitrosomonadales</taxon>
        <taxon>Methylophilaceae</taxon>
        <taxon>Methyloradius</taxon>
    </lineage>
</organism>
<evidence type="ECO:0000313" key="11">
    <source>
        <dbReference type="Proteomes" id="UP000826722"/>
    </source>
</evidence>
<dbReference type="NCBIfam" id="TIGR00710">
    <property type="entry name" value="efflux_Bcr_CflA"/>
    <property type="match status" value="1"/>
</dbReference>
<feature type="transmembrane region" description="Helical" evidence="8">
    <location>
        <begin position="289"/>
        <end position="307"/>
    </location>
</feature>
<feature type="transmembrane region" description="Helical" evidence="8">
    <location>
        <begin position="219"/>
        <end position="237"/>
    </location>
</feature>
<dbReference type="FunFam" id="1.20.1720.10:FF:000005">
    <property type="entry name" value="Bcr/CflA family efflux transporter"/>
    <property type="match status" value="1"/>
</dbReference>
<evidence type="ECO:0000313" key="10">
    <source>
        <dbReference type="EMBL" id="BCM26000.1"/>
    </source>
</evidence>
<feature type="transmembrane region" description="Helical" evidence="8">
    <location>
        <begin position="379"/>
        <end position="399"/>
    </location>
</feature>
<keyword evidence="6 8" id="KW-1133">Transmembrane helix</keyword>
<evidence type="ECO:0000256" key="8">
    <source>
        <dbReference type="RuleBase" id="RU365088"/>
    </source>
</evidence>
<gene>
    <name evidence="10" type="ORF">ZMTM_22590</name>
</gene>
<dbReference type="Gene3D" id="1.20.1720.10">
    <property type="entry name" value="Multidrug resistance protein D"/>
    <property type="match status" value="1"/>
</dbReference>
<dbReference type="Pfam" id="PF07690">
    <property type="entry name" value="MFS_1"/>
    <property type="match status" value="1"/>
</dbReference>
<feature type="transmembrane region" description="Helical" evidence="8">
    <location>
        <begin position="257"/>
        <end position="277"/>
    </location>
</feature>
<dbReference type="GO" id="GO:0042910">
    <property type="term" value="F:xenobiotic transmembrane transporter activity"/>
    <property type="evidence" value="ECO:0007669"/>
    <property type="project" value="InterPro"/>
</dbReference>
<comment type="similarity">
    <text evidence="2 8">Belongs to the major facilitator superfamily. Bcr/CmlA family.</text>
</comment>
<dbReference type="PROSITE" id="PS50850">
    <property type="entry name" value="MFS"/>
    <property type="match status" value="1"/>
</dbReference>
<sequence>MNSASPKPASGFPGWVVLLGALTASGPLSIDMYLPSFSAIQQGLQAKGGAVELTLVSFFIGLTFGQLIYGPLSDRFGRKPPLYVGFVLYLIGSVGCYMADSVTALTIWRLVQALGACAGMVIPRAIVRDRAAPADAARIFSMLMLVMGLAPILAPLFGGFVLNMFGWRAIFIALTIFGALCLLAIHFQLNESHDIQHEPPLQFKVVARNYLNLFESKTFVGYTLAGGLAIAGMFAYVAGSPFVVTTLYGVSPAHFGWVFGFNAIGLIGASQLNVWQLKKYAPAVLLRNALWVSALAGIGLFALEIFYRHHGLPPFALVLAGLFLYVASIGYVSPNASASALAAHGEHAGTASALMGALQFGLGTLAGIAIGVLHDETALPLSLVLAVCGTGAWLSYYLMVHKPVHKL</sequence>
<feature type="transmembrane region" description="Helical" evidence="8">
    <location>
        <begin position="167"/>
        <end position="187"/>
    </location>
</feature>
<feature type="transmembrane region" description="Helical" evidence="8">
    <location>
        <begin position="106"/>
        <end position="127"/>
    </location>
</feature>
<keyword evidence="11" id="KW-1185">Reference proteome</keyword>
<evidence type="ECO:0000256" key="5">
    <source>
        <dbReference type="ARBA" id="ARBA00022692"/>
    </source>
</evidence>
<reference evidence="10" key="1">
    <citation type="journal article" date="2021" name="Arch. Microbiol.">
        <title>Methyloradius palustris gen. nov., sp. nov., a methanol-oxidizing bacterium isolated from snow.</title>
        <authorList>
            <person name="Miyadera T."/>
            <person name="Kojima H."/>
            <person name="Fukui M."/>
        </authorList>
    </citation>
    <scope>NUCLEOTIDE SEQUENCE</scope>
    <source>
        <strain evidence="10">Zm11</strain>
    </source>
</reference>
<evidence type="ECO:0000256" key="4">
    <source>
        <dbReference type="ARBA" id="ARBA00022475"/>
    </source>
</evidence>
<evidence type="ECO:0000256" key="2">
    <source>
        <dbReference type="ARBA" id="ARBA00006236"/>
    </source>
</evidence>
<feature type="transmembrane region" description="Helical" evidence="8">
    <location>
        <begin position="50"/>
        <end position="69"/>
    </location>
</feature>
<feature type="transmembrane region" description="Helical" evidence="8">
    <location>
        <begin position="81"/>
        <end position="100"/>
    </location>
</feature>
<keyword evidence="7 8" id="KW-0472">Membrane</keyword>
<dbReference type="InterPro" id="IPR036259">
    <property type="entry name" value="MFS_trans_sf"/>
</dbReference>
<protein>
    <recommendedName>
        <fullName evidence="8">Bcr/CflA family efflux transporter</fullName>
    </recommendedName>
</protein>
<dbReference type="InterPro" id="IPR004812">
    <property type="entry name" value="Efflux_drug-R_Bcr/CmlA"/>
</dbReference>
<dbReference type="NCBIfam" id="NF008314">
    <property type="entry name" value="PRK11102.1"/>
    <property type="match status" value="1"/>
</dbReference>
<evidence type="ECO:0000256" key="6">
    <source>
        <dbReference type="ARBA" id="ARBA00022989"/>
    </source>
</evidence>
<keyword evidence="5 8" id="KW-0812">Transmembrane</keyword>
<dbReference type="SUPFAM" id="SSF103473">
    <property type="entry name" value="MFS general substrate transporter"/>
    <property type="match status" value="1"/>
</dbReference>
<feature type="transmembrane region" description="Helical" evidence="8">
    <location>
        <begin position="139"/>
        <end position="161"/>
    </location>
</feature>
<dbReference type="EMBL" id="AP024110">
    <property type="protein sequence ID" value="BCM26000.1"/>
    <property type="molecule type" value="Genomic_DNA"/>
</dbReference>
<feature type="transmembrane region" description="Helical" evidence="8">
    <location>
        <begin position="353"/>
        <end position="373"/>
    </location>
</feature>
<dbReference type="GO" id="GO:1990961">
    <property type="term" value="P:xenobiotic detoxification by transmembrane export across the plasma membrane"/>
    <property type="evidence" value="ECO:0007669"/>
    <property type="project" value="InterPro"/>
</dbReference>
<keyword evidence="8" id="KW-0997">Cell inner membrane</keyword>
<evidence type="ECO:0000256" key="3">
    <source>
        <dbReference type="ARBA" id="ARBA00022448"/>
    </source>
</evidence>
<dbReference type="GO" id="GO:0015385">
    <property type="term" value="F:sodium:proton antiporter activity"/>
    <property type="evidence" value="ECO:0007669"/>
    <property type="project" value="TreeGrafter"/>
</dbReference>